<evidence type="ECO:0000313" key="2">
    <source>
        <dbReference type="Proteomes" id="UP001596183"/>
    </source>
</evidence>
<dbReference type="EMBL" id="JBHSPC010000032">
    <property type="protein sequence ID" value="MFC5670992.1"/>
    <property type="molecule type" value="Genomic_DNA"/>
</dbReference>
<keyword evidence="2" id="KW-1185">Reference proteome</keyword>
<dbReference type="Proteomes" id="UP001596183">
    <property type="component" value="Unassembled WGS sequence"/>
</dbReference>
<organism evidence="1 2">
    <name type="scientific">Streptomyces incanus</name>
    <dbReference type="NCBI Taxonomy" id="887453"/>
    <lineage>
        <taxon>Bacteria</taxon>
        <taxon>Bacillati</taxon>
        <taxon>Actinomycetota</taxon>
        <taxon>Actinomycetes</taxon>
        <taxon>Kitasatosporales</taxon>
        <taxon>Streptomycetaceae</taxon>
        <taxon>Streptomyces</taxon>
    </lineage>
</organism>
<name>A0ABW0XK65_9ACTN</name>
<evidence type="ECO:0000313" key="1">
    <source>
        <dbReference type="EMBL" id="MFC5670992.1"/>
    </source>
</evidence>
<comment type="caution">
    <text evidence="1">The sequence shown here is derived from an EMBL/GenBank/DDBJ whole genome shotgun (WGS) entry which is preliminary data.</text>
</comment>
<reference evidence="2" key="1">
    <citation type="journal article" date="2019" name="Int. J. Syst. Evol. Microbiol.">
        <title>The Global Catalogue of Microorganisms (GCM) 10K type strain sequencing project: providing services to taxonomists for standard genome sequencing and annotation.</title>
        <authorList>
            <consortium name="The Broad Institute Genomics Platform"/>
            <consortium name="The Broad Institute Genome Sequencing Center for Infectious Disease"/>
            <person name="Wu L."/>
            <person name="Ma J."/>
        </authorList>
    </citation>
    <scope>NUCLEOTIDE SEQUENCE [LARGE SCALE GENOMIC DNA]</scope>
    <source>
        <strain evidence="2">JCM 13852</strain>
    </source>
</reference>
<gene>
    <name evidence="1" type="ORF">ACFP2V_12945</name>
</gene>
<accession>A0ABW0XK65</accession>
<dbReference type="RefSeq" id="WP_381210236.1">
    <property type="nucleotide sequence ID" value="NZ_JBHSPC010000032.1"/>
</dbReference>
<proteinExistence type="predicted"/>
<sequence length="42" mass="4672">MAPIREHCRVQIIGQEVEADGHRYRGSHCARAEGRAGIDARV</sequence>
<protein>
    <submittedName>
        <fullName evidence="1">Uncharacterized protein</fullName>
    </submittedName>
</protein>